<dbReference type="AlphaFoldDB" id="A0A380CU31"/>
<dbReference type="Pfam" id="PF10127">
    <property type="entry name" value="RlaP"/>
    <property type="match status" value="1"/>
</dbReference>
<dbReference type="EMBL" id="UGYW01000002">
    <property type="protein sequence ID" value="SUJ29043.1"/>
    <property type="molecule type" value="Genomic_DNA"/>
</dbReference>
<organism evidence="1 2">
    <name type="scientific">Sphingobacterium spiritivorum</name>
    <name type="common">Flavobacterium spiritivorum</name>
    <dbReference type="NCBI Taxonomy" id="258"/>
    <lineage>
        <taxon>Bacteria</taxon>
        <taxon>Pseudomonadati</taxon>
        <taxon>Bacteroidota</taxon>
        <taxon>Sphingobacteriia</taxon>
        <taxon>Sphingobacteriales</taxon>
        <taxon>Sphingobacteriaceae</taxon>
        <taxon>Sphingobacterium</taxon>
    </lineage>
</organism>
<accession>A0A380CU31</accession>
<evidence type="ECO:0000313" key="2">
    <source>
        <dbReference type="Proteomes" id="UP000254893"/>
    </source>
</evidence>
<name>A0A380CU31_SPHSI</name>
<gene>
    <name evidence="1" type="ORF">NCTC11388_04512</name>
</gene>
<reference evidence="1 2" key="1">
    <citation type="submission" date="2018-06" db="EMBL/GenBank/DDBJ databases">
        <authorList>
            <consortium name="Pathogen Informatics"/>
            <person name="Doyle S."/>
        </authorList>
    </citation>
    <scope>NUCLEOTIDE SEQUENCE [LARGE SCALE GENOMIC DNA]</scope>
    <source>
        <strain evidence="1 2">NCTC11388</strain>
    </source>
</reference>
<dbReference type="InterPro" id="IPR018775">
    <property type="entry name" value="RlaP"/>
</dbReference>
<keyword evidence="1" id="KW-0808">Transferase</keyword>
<proteinExistence type="predicted"/>
<protein>
    <submittedName>
        <fullName evidence="1">Predicted nucleotidyltransferase</fullName>
    </submittedName>
</protein>
<dbReference type="Proteomes" id="UP000254893">
    <property type="component" value="Unassembled WGS sequence"/>
</dbReference>
<dbReference type="PANTHER" id="PTHR34817">
    <property type="entry name" value="NUCLEOTIDYLTRANSFERASE"/>
    <property type="match status" value="1"/>
</dbReference>
<dbReference type="GO" id="GO:0016740">
    <property type="term" value="F:transferase activity"/>
    <property type="evidence" value="ECO:0007669"/>
    <property type="project" value="UniProtKB-KW"/>
</dbReference>
<dbReference type="PANTHER" id="PTHR34817:SF2">
    <property type="entry name" value="NUCLEOTIDYLTRANSFERASE"/>
    <property type="match status" value="1"/>
</dbReference>
<sequence length="250" mass="29569">MRERILKKLNEISVAENIKILFACESGSRGWGFPSIDSDFDVRFIFVRKSDVYSTIFPTVMDLQFPIHEELDMYGWDLKKVLTLLYNSNATPFEWIQSPVVYCQELTFKKVFLQLIEDYFDVRRQAHHYLGTVRSKINILEYKKVKLKSLFYVLRSLLAAEWSLNNNSYPPMTFEELMVLIPKDMCNEAKDLITLKSTVNEQFEYTLTSSLRQHITDKFRNLEAKAKLTESKQFDKDQLEKFFKSILHQL</sequence>
<evidence type="ECO:0000313" key="1">
    <source>
        <dbReference type="EMBL" id="SUJ29043.1"/>
    </source>
</evidence>
<dbReference type="RefSeq" id="WP_115171709.1">
    <property type="nucleotide sequence ID" value="NZ_UGYW01000002.1"/>
</dbReference>